<evidence type="ECO:0000313" key="1">
    <source>
        <dbReference type="EMBL" id="RCV31527.1"/>
    </source>
</evidence>
<accession>A0A368RMT9</accession>
<sequence>MRVTPLAIAAHGDAAASGQRRLASKLEKIMQLENINMDSRATTLYSSLSICCMPTSPQTLSTKSIESTKMLPNSIACRSTSHHQSSNKQISGQCRVGAVSLAVRAN</sequence>
<reference evidence="1" key="2">
    <citation type="submission" date="2015-07" db="EMBL/GenBank/DDBJ databases">
        <authorList>
            <person name="Noorani M."/>
        </authorList>
    </citation>
    <scope>NUCLEOTIDE SEQUENCE</scope>
    <source>
        <strain evidence="1">Yugu1</strain>
    </source>
</reference>
<gene>
    <name evidence="1" type="ORF">SETIT_6G185000v2</name>
</gene>
<name>A0A368RMT9_SETIT</name>
<organism evidence="1">
    <name type="scientific">Setaria italica</name>
    <name type="common">Foxtail millet</name>
    <name type="synonym">Panicum italicum</name>
    <dbReference type="NCBI Taxonomy" id="4555"/>
    <lineage>
        <taxon>Eukaryota</taxon>
        <taxon>Viridiplantae</taxon>
        <taxon>Streptophyta</taxon>
        <taxon>Embryophyta</taxon>
        <taxon>Tracheophyta</taxon>
        <taxon>Spermatophyta</taxon>
        <taxon>Magnoliopsida</taxon>
        <taxon>Liliopsida</taxon>
        <taxon>Poales</taxon>
        <taxon>Poaceae</taxon>
        <taxon>PACMAD clade</taxon>
        <taxon>Panicoideae</taxon>
        <taxon>Panicodae</taxon>
        <taxon>Paniceae</taxon>
        <taxon>Cenchrinae</taxon>
        <taxon>Setaria</taxon>
    </lineage>
</organism>
<protein>
    <submittedName>
        <fullName evidence="1">Uncharacterized protein</fullName>
    </submittedName>
</protein>
<reference evidence="1" key="1">
    <citation type="journal article" date="2012" name="Nat. Biotechnol.">
        <title>Reference genome sequence of the model plant Setaria.</title>
        <authorList>
            <person name="Bennetzen J.L."/>
            <person name="Schmutz J."/>
            <person name="Wang H."/>
            <person name="Percifield R."/>
            <person name="Hawkins J."/>
            <person name="Pontaroli A.C."/>
            <person name="Estep M."/>
            <person name="Feng L."/>
            <person name="Vaughn J.N."/>
            <person name="Grimwood J."/>
            <person name="Jenkins J."/>
            <person name="Barry K."/>
            <person name="Lindquist E."/>
            <person name="Hellsten U."/>
            <person name="Deshpande S."/>
            <person name="Wang X."/>
            <person name="Wu X."/>
            <person name="Mitros T."/>
            <person name="Triplett J."/>
            <person name="Yang X."/>
            <person name="Ye C.Y."/>
            <person name="Mauro-Herrera M."/>
            <person name="Wang L."/>
            <person name="Li P."/>
            <person name="Sharma M."/>
            <person name="Sharma R."/>
            <person name="Ronald P.C."/>
            <person name="Panaud O."/>
            <person name="Kellogg E.A."/>
            <person name="Brutnell T.P."/>
            <person name="Doust A.N."/>
            <person name="Tuskan G.A."/>
            <person name="Rokhsar D."/>
            <person name="Devos K.M."/>
        </authorList>
    </citation>
    <scope>NUCLEOTIDE SEQUENCE [LARGE SCALE GENOMIC DNA]</scope>
    <source>
        <strain evidence="1">Yugu1</strain>
    </source>
</reference>
<dbReference type="EMBL" id="CM003533">
    <property type="protein sequence ID" value="RCV31527.1"/>
    <property type="molecule type" value="Genomic_DNA"/>
</dbReference>
<dbReference type="AlphaFoldDB" id="A0A368RMT9"/>
<proteinExistence type="predicted"/>